<protein>
    <recommendedName>
        <fullName evidence="3">GcrA cell cycle regulator</fullName>
    </recommendedName>
</protein>
<sequence>MAKRWSDEDIRDLKKLALQYSAQTIAEKMDRTVAGVVFKAQQLGVSLKPRSRLTGSTASDLHRGASDV</sequence>
<dbReference type="Proteomes" id="UP000092839">
    <property type="component" value="Chromosome"/>
</dbReference>
<dbReference type="KEGG" id="bic:LMTR13_19780"/>
<dbReference type="AlphaFoldDB" id="A0A1B1UH47"/>
<proteinExistence type="predicted"/>
<name>A0A1B1UH47_9BRAD</name>
<evidence type="ECO:0000313" key="2">
    <source>
        <dbReference type="Proteomes" id="UP000092839"/>
    </source>
</evidence>
<keyword evidence="2" id="KW-1185">Reference proteome</keyword>
<evidence type="ECO:0000313" key="1">
    <source>
        <dbReference type="EMBL" id="ANW02075.1"/>
    </source>
</evidence>
<dbReference type="OrthoDB" id="8246781at2"/>
<organism evidence="1 2">
    <name type="scientific">Bradyrhizobium icense</name>
    <dbReference type="NCBI Taxonomy" id="1274631"/>
    <lineage>
        <taxon>Bacteria</taxon>
        <taxon>Pseudomonadati</taxon>
        <taxon>Pseudomonadota</taxon>
        <taxon>Alphaproteobacteria</taxon>
        <taxon>Hyphomicrobiales</taxon>
        <taxon>Nitrobacteraceae</taxon>
        <taxon>Bradyrhizobium</taxon>
    </lineage>
</organism>
<reference evidence="1 2" key="1">
    <citation type="submission" date="2016-07" db="EMBL/GenBank/DDBJ databases">
        <title>Complete genome sequence of Bradyrhizobium icense LMTR 13T, a potential inoculant strain isolated from lima bean (Phaseolus lunatus) in Peru.</title>
        <authorList>
            <person name="Ormeno-Orrillo E."/>
            <person name="Duran D."/>
            <person name="Rogel M.A."/>
            <person name="Rey L."/>
            <person name="Imperial J."/>
            <person name="Ruiz-Argueso T."/>
            <person name="Martinez-Romero E."/>
        </authorList>
    </citation>
    <scope>NUCLEOTIDE SEQUENCE [LARGE SCALE GENOMIC DNA]</scope>
    <source>
        <strain evidence="1 2">LMTR 13</strain>
    </source>
</reference>
<dbReference type="EMBL" id="CP016428">
    <property type="protein sequence ID" value="ANW02075.1"/>
    <property type="molecule type" value="Genomic_DNA"/>
</dbReference>
<dbReference type="RefSeq" id="WP_065729288.1">
    <property type="nucleotide sequence ID" value="NZ_CP016428.1"/>
</dbReference>
<gene>
    <name evidence="1" type="ORF">LMTR13_19780</name>
</gene>
<accession>A0A1B1UH47</accession>
<evidence type="ECO:0008006" key="3">
    <source>
        <dbReference type="Google" id="ProtNLM"/>
    </source>
</evidence>